<protein>
    <submittedName>
        <fullName evidence="4">NAD(P)H-dependent oxidoreductase</fullName>
    </submittedName>
</protein>
<dbReference type="Pfam" id="PF02525">
    <property type="entry name" value="Flavodoxin_2"/>
    <property type="match status" value="1"/>
</dbReference>
<dbReference type="SUPFAM" id="SSF52218">
    <property type="entry name" value="Flavoproteins"/>
    <property type="match status" value="1"/>
</dbReference>
<comment type="caution">
    <text evidence="4">The sequence shown here is derived from an EMBL/GenBank/DDBJ whole genome shotgun (WGS) entry which is preliminary data.</text>
</comment>
<gene>
    <name evidence="4" type="ORF">MZO42_09740</name>
</gene>
<feature type="domain" description="Flavodoxin-like fold" evidence="3">
    <location>
        <begin position="8"/>
        <end position="193"/>
    </location>
</feature>
<dbReference type="InterPro" id="IPR051545">
    <property type="entry name" value="NAD(P)H_dehydrogenase_qn"/>
</dbReference>
<name>A0ABU3N3J7_9SPHN</name>
<reference evidence="4" key="1">
    <citation type="submission" date="2022-04" db="EMBL/GenBank/DDBJ databases">
        <title>Tomato heritable bacteria conferring resistance against bacterial wilt.</title>
        <authorList>
            <person name="Yin J."/>
        </authorList>
    </citation>
    <scope>NUCLEOTIDE SEQUENCE</scope>
    <source>
        <strain evidence="4">Cra20</strain>
    </source>
</reference>
<dbReference type="Gene3D" id="3.40.50.360">
    <property type="match status" value="1"/>
</dbReference>
<keyword evidence="2" id="KW-0560">Oxidoreductase</keyword>
<dbReference type="PANTHER" id="PTHR10204">
    <property type="entry name" value="NAD P H OXIDOREDUCTASE-RELATED"/>
    <property type="match status" value="1"/>
</dbReference>
<dbReference type="PANTHER" id="PTHR10204:SF34">
    <property type="entry name" value="NAD(P)H DEHYDROGENASE [QUINONE] 1 ISOFORM 1"/>
    <property type="match status" value="1"/>
</dbReference>
<dbReference type="EMBL" id="JALMLT010000002">
    <property type="protein sequence ID" value="MDT8758978.1"/>
    <property type="molecule type" value="Genomic_DNA"/>
</dbReference>
<evidence type="ECO:0000259" key="3">
    <source>
        <dbReference type="Pfam" id="PF02525"/>
    </source>
</evidence>
<sequence>MNSEVPIRHLIVLGHPGPEGFSHSVAAAYGEVARSCGQLPVMRDLYALDFDPRLRASERSASGQGMPGEDARIEIEQLRDCAVIALIYPVWFGMPPAIIKGYIDRVLGSGFAAHNLMEGTASDLLRGKRLILFTSSASTKPWLEEQGQWLGLRKTFDVYLRTIFGFSSVEHVHFDAVVEGAKERYVDECLARVGEVVRTLCAELLHERRRVRFERHQALPG</sequence>
<evidence type="ECO:0000256" key="1">
    <source>
        <dbReference type="ARBA" id="ARBA00006252"/>
    </source>
</evidence>
<accession>A0ABU3N3J7</accession>
<organism evidence="4">
    <name type="scientific">Sphingomonas psychrotolerans</name>
    <dbReference type="NCBI Taxonomy" id="1327635"/>
    <lineage>
        <taxon>Bacteria</taxon>
        <taxon>Pseudomonadati</taxon>
        <taxon>Pseudomonadota</taxon>
        <taxon>Alphaproteobacteria</taxon>
        <taxon>Sphingomonadales</taxon>
        <taxon>Sphingomonadaceae</taxon>
        <taxon>Sphingomonas</taxon>
    </lineage>
</organism>
<evidence type="ECO:0000256" key="2">
    <source>
        <dbReference type="ARBA" id="ARBA00023002"/>
    </source>
</evidence>
<comment type="similarity">
    <text evidence="1">Belongs to the NAD(P)H dehydrogenase (quinone) family.</text>
</comment>
<evidence type="ECO:0000313" key="4">
    <source>
        <dbReference type="EMBL" id="MDT8758978.1"/>
    </source>
</evidence>
<dbReference type="InterPro" id="IPR029039">
    <property type="entry name" value="Flavoprotein-like_sf"/>
</dbReference>
<dbReference type="InterPro" id="IPR003680">
    <property type="entry name" value="Flavodoxin_fold"/>
</dbReference>
<proteinExistence type="inferred from homology"/>